<comment type="caution">
    <text evidence="2">The sequence shown here is derived from an EMBL/GenBank/DDBJ whole genome shotgun (WGS) entry which is preliminary data.</text>
</comment>
<dbReference type="AlphaFoldDB" id="W1X460"/>
<evidence type="ECO:0000313" key="2">
    <source>
        <dbReference type="EMBL" id="ETJ24180.1"/>
    </source>
</evidence>
<dbReference type="EMBL" id="AZLZ01001441">
    <property type="protein sequence ID" value="ETJ24180.1"/>
    <property type="molecule type" value="Genomic_DNA"/>
</dbReference>
<feature type="region of interest" description="Disordered" evidence="1">
    <location>
        <begin position="57"/>
        <end position="85"/>
    </location>
</feature>
<gene>
    <name evidence="2" type="ORF">Q609_ECAC01441G0004</name>
</gene>
<sequence>MKVDGTGEEVAHCIVLGSKFSSCVGWVDINPPIKPAGNASLPPIELATNAANIGMAKPNNTPPKDCDSQANFSKERSKPENFPRLRASMMPISAGILSQL</sequence>
<proteinExistence type="predicted"/>
<organism evidence="2 3">
    <name type="scientific">Escherichia coli DORA_A_5_14_21</name>
    <dbReference type="NCBI Taxonomy" id="1403943"/>
    <lineage>
        <taxon>Bacteria</taxon>
        <taxon>Pseudomonadati</taxon>
        <taxon>Pseudomonadota</taxon>
        <taxon>Gammaproteobacteria</taxon>
        <taxon>Enterobacterales</taxon>
        <taxon>Enterobacteriaceae</taxon>
        <taxon>Escherichia</taxon>
    </lineage>
</organism>
<reference evidence="2 3" key="1">
    <citation type="submission" date="2013-12" db="EMBL/GenBank/DDBJ databases">
        <title>A Varibaculum cambriense genome reconstructed from a premature infant gut community with otherwise low bacterial novelty that shifts toward anaerobic metabolism during the third week of life.</title>
        <authorList>
            <person name="Brown C.T."/>
            <person name="Sharon I."/>
            <person name="Thomas B.C."/>
            <person name="Castelle C.J."/>
            <person name="Morowitz M.J."/>
            <person name="Banfield J.F."/>
        </authorList>
    </citation>
    <scope>NUCLEOTIDE SEQUENCE [LARGE SCALE GENOMIC DNA]</scope>
    <source>
        <strain evidence="3">DORA_A_5_14_21</strain>
    </source>
</reference>
<feature type="compositionally biased region" description="Basic and acidic residues" evidence="1">
    <location>
        <begin position="73"/>
        <end position="83"/>
    </location>
</feature>
<evidence type="ECO:0000256" key="1">
    <source>
        <dbReference type="SAM" id="MobiDB-lite"/>
    </source>
</evidence>
<dbReference type="Proteomes" id="UP000018853">
    <property type="component" value="Unassembled WGS sequence"/>
</dbReference>
<protein>
    <submittedName>
        <fullName evidence="2">Uncharacterized protein</fullName>
    </submittedName>
</protein>
<evidence type="ECO:0000313" key="3">
    <source>
        <dbReference type="Proteomes" id="UP000018853"/>
    </source>
</evidence>
<name>W1X460_ECOLX</name>
<accession>W1X460</accession>